<dbReference type="RefSeq" id="WP_068361157.1">
    <property type="nucleotide sequence ID" value="NZ_CP019337.1"/>
</dbReference>
<keyword evidence="2" id="KW-1185">Reference proteome</keyword>
<dbReference type="PROSITE" id="PS51257">
    <property type="entry name" value="PROKAR_LIPOPROTEIN"/>
    <property type="match status" value="1"/>
</dbReference>
<dbReference type="STRING" id="996801.BW723_05490"/>
<sequence>MKKIGTLIIMICLLISCNENNNNIDLENESVIINKTLYNETITENYTITEATINDNFLTIKISSSGCDGNSWKAVLIDAKEILESYPIQRNIKLSLENNEACLAVFEQEFMFDISILKENYSEINLNLEGWNAQLNYN</sequence>
<dbReference type="KEGG" id="prn:BW723_05490"/>
<dbReference type="AlphaFoldDB" id="A0A1B8TU21"/>
<dbReference type="EMBL" id="LSFL01000035">
    <property type="protein sequence ID" value="OBY63201.1"/>
    <property type="molecule type" value="Genomic_DNA"/>
</dbReference>
<gene>
    <name evidence="1" type="ORF">LPB301_10220</name>
</gene>
<accession>A0A1B8TU21</accession>
<name>A0A1B8TU21_9FLAO</name>
<evidence type="ECO:0000313" key="1">
    <source>
        <dbReference type="EMBL" id="OBY63201.1"/>
    </source>
</evidence>
<dbReference type="Proteomes" id="UP000092612">
    <property type="component" value="Unassembled WGS sequence"/>
</dbReference>
<organism evidence="1 2">
    <name type="scientific">Polaribacter reichenbachii</name>
    <dbReference type="NCBI Taxonomy" id="996801"/>
    <lineage>
        <taxon>Bacteria</taxon>
        <taxon>Pseudomonadati</taxon>
        <taxon>Bacteroidota</taxon>
        <taxon>Flavobacteriia</taxon>
        <taxon>Flavobacteriales</taxon>
        <taxon>Flavobacteriaceae</taxon>
    </lineage>
</organism>
<comment type="caution">
    <text evidence="1">The sequence shown here is derived from an EMBL/GenBank/DDBJ whole genome shotgun (WGS) entry which is preliminary data.</text>
</comment>
<evidence type="ECO:0000313" key="2">
    <source>
        <dbReference type="Proteomes" id="UP000092612"/>
    </source>
</evidence>
<protein>
    <submittedName>
        <fullName evidence="1">Uncharacterized protein</fullName>
    </submittedName>
</protein>
<dbReference type="OrthoDB" id="1493159at2"/>
<proteinExistence type="predicted"/>
<reference evidence="2" key="1">
    <citation type="submission" date="2016-02" db="EMBL/GenBank/DDBJ databases">
        <title>Paenibacillus sp. LPB0068, isolated from Crassostrea gigas.</title>
        <authorList>
            <person name="Shin S.-K."/>
            <person name="Yi H."/>
        </authorList>
    </citation>
    <scope>NUCLEOTIDE SEQUENCE [LARGE SCALE GENOMIC DNA]</scope>
    <source>
        <strain evidence="2">KCTC 23969</strain>
    </source>
</reference>